<dbReference type="Gene3D" id="3.40.50.300">
    <property type="entry name" value="P-loop containing nucleotide triphosphate hydrolases"/>
    <property type="match status" value="1"/>
</dbReference>
<feature type="region of interest" description="Disordered" evidence="11">
    <location>
        <begin position="1"/>
        <end position="233"/>
    </location>
</feature>
<dbReference type="Pfam" id="PF08519">
    <property type="entry name" value="RFC1"/>
    <property type="match status" value="1"/>
</dbReference>
<feature type="compositionally biased region" description="Acidic residues" evidence="11">
    <location>
        <begin position="173"/>
        <end position="184"/>
    </location>
</feature>
<protein>
    <recommendedName>
        <fullName evidence="3 10">Replication factor C subunit 1</fullName>
    </recommendedName>
</protein>
<dbReference type="FunFam" id="3.40.50.10190:FF:000001">
    <property type="entry name" value="Replication factor C subunit 1"/>
    <property type="match status" value="1"/>
</dbReference>
<comment type="subcellular location">
    <subcellularLocation>
        <location evidence="1 10">Nucleus</location>
    </subcellularLocation>
</comment>
<dbReference type="Gene3D" id="1.20.272.10">
    <property type="match status" value="1"/>
</dbReference>
<dbReference type="GO" id="GO:0003689">
    <property type="term" value="F:DNA clamp loader activity"/>
    <property type="evidence" value="ECO:0007669"/>
    <property type="project" value="UniProtKB-UniRule"/>
</dbReference>
<dbReference type="Pfam" id="PF00004">
    <property type="entry name" value="AAA"/>
    <property type="match status" value="1"/>
</dbReference>
<dbReference type="FunFam" id="3.40.50.300:FF:000395">
    <property type="entry name" value="Replication factor C subunit 1"/>
    <property type="match status" value="1"/>
</dbReference>
<evidence type="ECO:0000256" key="7">
    <source>
        <dbReference type="ARBA" id="ARBA00022840"/>
    </source>
</evidence>
<dbReference type="CDD" id="cd00009">
    <property type="entry name" value="AAA"/>
    <property type="match status" value="1"/>
</dbReference>
<gene>
    <name evidence="13" type="ORF">PsYK624_157040</name>
</gene>
<dbReference type="GO" id="GO:0005524">
    <property type="term" value="F:ATP binding"/>
    <property type="evidence" value="ECO:0007669"/>
    <property type="project" value="UniProtKB-UniRule"/>
</dbReference>
<comment type="similarity">
    <text evidence="2 10">Belongs to the activator 1 large subunit family.</text>
</comment>
<keyword evidence="6 10" id="KW-0547">Nucleotide-binding</keyword>
<dbReference type="Gene3D" id="3.40.50.10190">
    <property type="entry name" value="BRCT domain"/>
    <property type="match status" value="1"/>
</dbReference>
<name>A0A9P3GQS4_9APHY</name>
<feature type="compositionally biased region" description="Basic residues" evidence="11">
    <location>
        <begin position="188"/>
        <end position="197"/>
    </location>
</feature>
<evidence type="ECO:0000256" key="6">
    <source>
        <dbReference type="ARBA" id="ARBA00022741"/>
    </source>
</evidence>
<dbReference type="CDD" id="cd18140">
    <property type="entry name" value="HLD_clamp_RFC"/>
    <property type="match status" value="1"/>
</dbReference>
<evidence type="ECO:0000259" key="12">
    <source>
        <dbReference type="PROSITE" id="PS50172"/>
    </source>
</evidence>
<dbReference type="InterPro" id="IPR003593">
    <property type="entry name" value="AAA+_ATPase"/>
</dbReference>
<dbReference type="InterPro" id="IPR008921">
    <property type="entry name" value="DNA_pol3_clamp-load_cplx_C"/>
</dbReference>
<feature type="region of interest" description="Disordered" evidence="11">
    <location>
        <begin position="913"/>
        <end position="969"/>
    </location>
</feature>
<evidence type="ECO:0000256" key="4">
    <source>
        <dbReference type="ARBA" id="ARBA00022553"/>
    </source>
</evidence>
<dbReference type="GO" id="GO:0016887">
    <property type="term" value="F:ATP hydrolysis activity"/>
    <property type="evidence" value="ECO:0007669"/>
    <property type="project" value="InterPro"/>
</dbReference>
<feature type="compositionally biased region" description="Basic and acidic residues" evidence="11">
    <location>
        <begin position="364"/>
        <end position="386"/>
    </location>
</feature>
<dbReference type="GO" id="GO:0005634">
    <property type="term" value="C:nucleus"/>
    <property type="evidence" value="ECO:0007669"/>
    <property type="project" value="UniProtKB-SubCell"/>
</dbReference>
<feature type="region of interest" description="Disordered" evidence="11">
    <location>
        <begin position="362"/>
        <end position="390"/>
    </location>
</feature>
<accession>A0A9P3GQS4</accession>
<feature type="domain" description="BRCT" evidence="12">
    <location>
        <begin position="258"/>
        <end position="338"/>
    </location>
</feature>
<dbReference type="Gene3D" id="1.10.8.60">
    <property type="match status" value="1"/>
</dbReference>
<organism evidence="13 14">
    <name type="scientific">Phanerochaete sordida</name>
    <dbReference type="NCBI Taxonomy" id="48140"/>
    <lineage>
        <taxon>Eukaryota</taxon>
        <taxon>Fungi</taxon>
        <taxon>Dikarya</taxon>
        <taxon>Basidiomycota</taxon>
        <taxon>Agaricomycotina</taxon>
        <taxon>Agaricomycetes</taxon>
        <taxon>Polyporales</taxon>
        <taxon>Phanerochaetaceae</taxon>
        <taxon>Phanerochaete</taxon>
    </lineage>
</organism>
<dbReference type="InterPro" id="IPR012178">
    <property type="entry name" value="RFC1"/>
</dbReference>
<keyword evidence="14" id="KW-1185">Reference proteome</keyword>
<dbReference type="FunFam" id="1.10.8.60:FF:000021">
    <property type="entry name" value="Replication factor C subunit 1"/>
    <property type="match status" value="1"/>
</dbReference>
<proteinExistence type="inferred from homology"/>
<evidence type="ECO:0000256" key="10">
    <source>
        <dbReference type="PIRNR" id="PIRNR036578"/>
    </source>
</evidence>
<feature type="compositionally biased region" description="Polar residues" evidence="11">
    <location>
        <begin position="25"/>
        <end position="37"/>
    </location>
</feature>
<dbReference type="GO" id="GO:0005663">
    <property type="term" value="C:DNA replication factor C complex"/>
    <property type="evidence" value="ECO:0007669"/>
    <property type="project" value="InterPro"/>
</dbReference>
<dbReference type="InterPro" id="IPR027417">
    <property type="entry name" value="P-loop_NTPase"/>
</dbReference>
<feature type="compositionally biased region" description="Low complexity" evidence="11">
    <location>
        <begin position="66"/>
        <end position="76"/>
    </location>
</feature>
<keyword evidence="9 10" id="KW-0539">Nucleus</keyword>
<dbReference type="GO" id="GO:0003677">
    <property type="term" value="F:DNA binding"/>
    <property type="evidence" value="ECO:0007669"/>
    <property type="project" value="UniProtKB-KW"/>
</dbReference>
<feature type="compositionally biased region" description="Low complexity" evidence="11">
    <location>
        <begin position="198"/>
        <end position="217"/>
    </location>
</feature>
<dbReference type="InterPro" id="IPR001357">
    <property type="entry name" value="BRCT_dom"/>
</dbReference>
<dbReference type="SMART" id="SM00292">
    <property type="entry name" value="BRCT"/>
    <property type="match status" value="1"/>
</dbReference>
<evidence type="ECO:0000256" key="5">
    <source>
        <dbReference type="ARBA" id="ARBA00022705"/>
    </source>
</evidence>
<dbReference type="PANTHER" id="PTHR23389">
    <property type="entry name" value="CHROMOSOME TRANSMISSION FIDELITY FACTOR 18"/>
    <property type="match status" value="1"/>
</dbReference>
<dbReference type="PANTHER" id="PTHR23389:SF6">
    <property type="entry name" value="REPLICATION FACTOR C SUBUNIT 1"/>
    <property type="match status" value="1"/>
</dbReference>
<dbReference type="OrthoDB" id="446168at2759"/>
<comment type="caution">
    <text evidence="13">The sequence shown here is derived from an EMBL/GenBank/DDBJ whole genome shotgun (WGS) entry which is preliminary data.</text>
</comment>
<dbReference type="InterPro" id="IPR013725">
    <property type="entry name" value="DNA_replication_fac_RFC1_C"/>
</dbReference>
<dbReference type="Pfam" id="PF00533">
    <property type="entry name" value="BRCT"/>
    <property type="match status" value="1"/>
</dbReference>
<evidence type="ECO:0000256" key="3">
    <source>
        <dbReference type="ARBA" id="ARBA00020401"/>
    </source>
</evidence>
<evidence type="ECO:0000256" key="2">
    <source>
        <dbReference type="ARBA" id="ARBA00006116"/>
    </source>
</evidence>
<dbReference type="GO" id="GO:0006271">
    <property type="term" value="P:DNA strand elongation involved in DNA replication"/>
    <property type="evidence" value="ECO:0007669"/>
    <property type="project" value="UniProtKB-ARBA"/>
</dbReference>
<dbReference type="GO" id="GO:0006281">
    <property type="term" value="P:DNA repair"/>
    <property type="evidence" value="ECO:0007669"/>
    <property type="project" value="InterPro"/>
</dbReference>
<dbReference type="SMART" id="SM00382">
    <property type="entry name" value="AAA"/>
    <property type="match status" value="1"/>
</dbReference>
<evidence type="ECO:0000313" key="14">
    <source>
        <dbReference type="Proteomes" id="UP000703269"/>
    </source>
</evidence>
<feature type="compositionally biased region" description="Low complexity" evidence="11">
    <location>
        <begin position="122"/>
        <end position="142"/>
    </location>
</feature>
<reference evidence="13 14" key="1">
    <citation type="submission" date="2021-08" db="EMBL/GenBank/DDBJ databases">
        <title>Draft Genome Sequence of Phanerochaete sordida strain YK-624.</title>
        <authorList>
            <person name="Mori T."/>
            <person name="Dohra H."/>
            <person name="Suzuki T."/>
            <person name="Kawagishi H."/>
            <person name="Hirai H."/>
        </authorList>
    </citation>
    <scope>NUCLEOTIDE SEQUENCE [LARGE SCALE GENOMIC DNA]</scope>
    <source>
        <strain evidence="13 14">YK-624</strain>
    </source>
</reference>
<feature type="compositionally biased region" description="Basic and acidic residues" evidence="11">
    <location>
        <begin position="218"/>
        <end position="231"/>
    </location>
</feature>
<dbReference type="InterPro" id="IPR003959">
    <property type="entry name" value="ATPase_AAA_core"/>
</dbReference>
<dbReference type="InterPro" id="IPR036420">
    <property type="entry name" value="BRCT_dom_sf"/>
</dbReference>
<dbReference type="Pfam" id="PF25361">
    <property type="entry name" value="AAA_lid_RFC1"/>
    <property type="match status" value="1"/>
</dbReference>
<dbReference type="PROSITE" id="PS50172">
    <property type="entry name" value="BRCT"/>
    <property type="match status" value="1"/>
</dbReference>
<dbReference type="EMBL" id="BPQB01000109">
    <property type="protein sequence ID" value="GJE99441.1"/>
    <property type="molecule type" value="Genomic_DNA"/>
</dbReference>
<dbReference type="SUPFAM" id="SSF52113">
    <property type="entry name" value="BRCT domain"/>
    <property type="match status" value="1"/>
</dbReference>
<evidence type="ECO:0000256" key="9">
    <source>
        <dbReference type="ARBA" id="ARBA00023242"/>
    </source>
</evidence>
<evidence type="ECO:0000256" key="8">
    <source>
        <dbReference type="ARBA" id="ARBA00023125"/>
    </source>
</evidence>
<dbReference type="SUPFAM" id="SSF48019">
    <property type="entry name" value="post-AAA+ oligomerization domain-like"/>
    <property type="match status" value="1"/>
</dbReference>
<dbReference type="SUPFAM" id="SSF52540">
    <property type="entry name" value="P-loop containing nucleoside triphosphate hydrolases"/>
    <property type="match status" value="1"/>
</dbReference>
<keyword evidence="7 10" id="KW-0067">ATP-binding</keyword>
<feature type="compositionally biased region" description="Acidic residues" evidence="11">
    <location>
        <begin position="913"/>
        <end position="939"/>
    </location>
</feature>
<dbReference type="PIRSF" id="PIRSF036578">
    <property type="entry name" value="RFC1"/>
    <property type="match status" value="1"/>
</dbReference>
<keyword evidence="8" id="KW-0238">DNA-binding</keyword>
<keyword evidence="5 10" id="KW-0235">DNA replication</keyword>
<keyword evidence="4" id="KW-0597">Phosphoprotein</keyword>
<evidence type="ECO:0000256" key="1">
    <source>
        <dbReference type="ARBA" id="ARBA00004123"/>
    </source>
</evidence>
<dbReference type="InterPro" id="IPR047854">
    <property type="entry name" value="RFC_lid"/>
</dbReference>
<dbReference type="FunFam" id="1.20.272.10:FF:000005">
    <property type="entry name" value="Replication factor C subunit 1"/>
    <property type="match status" value="1"/>
</dbReference>
<sequence>MPPKTTKGAAKPAGVKDIRGFFGTAGSSQTTPSSSAGKNGVSRSIPIEIDDSEDDAPVKPPPAPKPKASASAQAAKPKSERVMDSDDELVISKPVAKRKKPSALLSSDEEDEPKSPPKKKAAIAASSSSASKPQAKAVAKAVPKAEKESKPAARKVLKKRKDEDFIASSGSEDLSDGDFEDDDEKPAKGKAKAKAAPKKTSAPAKAKAAPAKTAPKPAAKDAADADGEKKPKFNWAAKAAKMAAGPSAPGSKSVPAAKDPNCLSGLSLVFTGELSAFSREEAVDIAKRFGGRVVGQPSSKTDYVILGADAGPSKLAAIKRNNLKTLDEDGFLNLIATRVPDYKDEKLKKKVEKEQEAIRAAANELDRREREIEKKNKGKQKDDARPTHTVPLSSQLWTSRYAPQSLKEICGNKGQIEKLQQWLVDWPASVKAGFKKPGKNAMNTSRAVLITGPPGIGKTTAAHLCATLAGFTPIELNASDARSKKLVENSTNIANTSLDGWMHGSGATNAAGVHITDKSCLIMDEVDGMSAGDRGGVGALVALIKKTKVPIICIANDRGAQKLKPLTANSFNLPFKRPEATAIRSRILTIAFKEKMKIPANVIDQLVTGAQSDIRQVLNMLSTWKLSNSTMDFDQGKDLSKMNEKYTVLSPFDVTYKMLGPYMFSATSRETLGDKMELYFHDPSFVPLFIQENYLKTQPSRVKNDAGPEKVLKHLELMDKAATSISDGDLVDALIHGPEQHWSLMPLHSVCSTIRPASFLYGSGGGYGGQNPMSFPSWLGQNSKQSKLNRELMDMQARMRLKVSSDRHELRQSYIPALFPYVVKPLMDEGVSAVDTVIARMDDYFLNRDDWDTLVELGLDEYKDDVVLKQISTATKTALTRKYNAADHPIAFHKATDLGKIPKKLATQGPAPDLEEAFEVDEDVPDEPETGGNADDEDVSKDSLIKVPKKGKGAGAPAKAKAKPKAKKS</sequence>
<evidence type="ECO:0000256" key="11">
    <source>
        <dbReference type="SAM" id="MobiDB-lite"/>
    </source>
</evidence>
<dbReference type="Proteomes" id="UP000703269">
    <property type="component" value="Unassembled WGS sequence"/>
</dbReference>
<feature type="compositionally biased region" description="Basic residues" evidence="11">
    <location>
        <begin position="960"/>
        <end position="969"/>
    </location>
</feature>
<dbReference type="AlphaFoldDB" id="A0A9P3GQS4"/>
<evidence type="ECO:0000313" key="13">
    <source>
        <dbReference type="EMBL" id="GJE99441.1"/>
    </source>
</evidence>